<dbReference type="EMBL" id="CAJZBQ010000020">
    <property type="protein sequence ID" value="CAG9318532.1"/>
    <property type="molecule type" value="Genomic_DNA"/>
</dbReference>
<feature type="domain" description="FCP1 homology" evidence="1">
    <location>
        <begin position="185"/>
        <end position="343"/>
    </location>
</feature>
<protein>
    <recommendedName>
        <fullName evidence="1">FCP1 homology domain-containing protein</fullName>
    </recommendedName>
</protein>
<dbReference type="InterPro" id="IPR050365">
    <property type="entry name" value="TIM50"/>
</dbReference>
<dbReference type="InterPro" id="IPR004274">
    <property type="entry name" value="FCP1_dom"/>
</dbReference>
<dbReference type="AlphaFoldDB" id="A0AAU9IUK6"/>
<dbReference type="SUPFAM" id="SSF56784">
    <property type="entry name" value="HAD-like"/>
    <property type="match status" value="1"/>
</dbReference>
<gene>
    <name evidence="2" type="ORF">BSTOLATCC_MIC21005</name>
</gene>
<dbReference type="InterPro" id="IPR036412">
    <property type="entry name" value="HAD-like_sf"/>
</dbReference>
<comment type="caution">
    <text evidence="2">The sequence shown here is derived from an EMBL/GenBank/DDBJ whole genome shotgun (WGS) entry which is preliminary data.</text>
</comment>
<dbReference type="InterPro" id="IPR023214">
    <property type="entry name" value="HAD_sf"/>
</dbReference>
<dbReference type="InterPro" id="IPR011948">
    <property type="entry name" value="Dullard_phosphatase"/>
</dbReference>
<dbReference type="SMART" id="SM00577">
    <property type="entry name" value="CPDc"/>
    <property type="match status" value="1"/>
</dbReference>
<dbReference type="GO" id="GO:0016791">
    <property type="term" value="F:phosphatase activity"/>
    <property type="evidence" value="ECO:0007669"/>
    <property type="project" value="InterPro"/>
</dbReference>
<sequence length="376" mass="42943">MSDNLHKKIFISFDHNKLSFPATKLFAETPVPSKSSSVDFASPAGTFRPKTANKKKMHWKSTATLATLNQISPRQNFGRISLSPGVNYHRKLEEISNHDQHLLSRATPSLPNIANRSTGQPSERFDIVAKYNEKMQKNQSIENDVQIDSGKPSTVDPFYLLKLVKTSPQPSYSEYHSLQINLPRLTQHQKTVIFDLDETLIFCSVNLKNPDKKLQIPLGITVTAGINIRPYASDILRMASRLFEVIIFTASTRNYADPVIDLLDPTKKYISHRLYRENCLLVNGLRVKDLSILVGRSLSNTVIIDNSIYSFGNQIDNGIPIKAWHDDKDDRELLKLMHYLKDLAVVEDVRELNRRTFGLQKAFEFYMKKSQKLMHN</sequence>
<dbReference type="Proteomes" id="UP001162131">
    <property type="component" value="Unassembled WGS sequence"/>
</dbReference>
<name>A0AAU9IUK6_9CILI</name>
<dbReference type="CDD" id="cd07521">
    <property type="entry name" value="HAD_FCP1-like"/>
    <property type="match status" value="1"/>
</dbReference>
<dbReference type="PROSITE" id="PS50969">
    <property type="entry name" value="FCP1"/>
    <property type="match status" value="1"/>
</dbReference>
<accession>A0AAU9IUK6</accession>
<evidence type="ECO:0000259" key="1">
    <source>
        <dbReference type="PROSITE" id="PS50969"/>
    </source>
</evidence>
<organism evidence="2 3">
    <name type="scientific">Blepharisma stoltei</name>
    <dbReference type="NCBI Taxonomy" id="1481888"/>
    <lineage>
        <taxon>Eukaryota</taxon>
        <taxon>Sar</taxon>
        <taxon>Alveolata</taxon>
        <taxon>Ciliophora</taxon>
        <taxon>Postciliodesmatophora</taxon>
        <taxon>Heterotrichea</taxon>
        <taxon>Heterotrichida</taxon>
        <taxon>Blepharismidae</taxon>
        <taxon>Blepharisma</taxon>
    </lineage>
</organism>
<reference evidence="2" key="1">
    <citation type="submission" date="2021-09" db="EMBL/GenBank/DDBJ databases">
        <authorList>
            <consortium name="AG Swart"/>
            <person name="Singh M."/>
            <person name="Singh A."/>
            <person name="Seah K."/>
            <person name="Emmerich C."/>
        </authorList>
    </citation>
    <scope>NUCLEOTIDE SEQUENCE</scope>
    <source>
        <strain evidence="2">ATCC30299</strain>
    </source>
</reference>
<dbReference type="FunFam" id="3.40.50.1000:FF:000093">
    <property type="entry name" value="NLI interacting factor-like phosphatase family protein"/>
    <property type="match status" value="1"/>
</dbReference>
<dbReference type="NCBIfam" id="TIGR02251">
    <property type="entry name" value="HIF-SF_euk"/>
    <property type="match status" value="1"/>
</dbReference>
<dbReference type="Gene3D" id="3.40.50.1000">
    <property type="entry name" value="HAD superfamily/HAD-like"/>
    <property type="match status" value="1"/>
</dbReference>
<evidence type="ECO:0000313" key="3">
    <source>
        <dbReference type="Proteomes" id="UP001162131"/>
    </source>
</evidence>
<keyword evidence="3" id="KW-1185">Reference proteome</keyword>
<dbReference type="Pfam" id="PF03031">
    <property type="entry name" value="NIF"/>
    <property type="match status" value="1"/>
</dbReference>
<dbReference type="PANTHER" id="PTHR12210">
    <property type="entry name" value="DULLARD PROTEIN PHOSPHATASE"/>
    <property type="match status" value="1"/>
</dbReference>
<proteinExistence type="predicted"/>
<evidence type="ECO:0000313" key="2">
    <source>
        <dbReference type="EMBL" id="CAG9318532.1"/>
    </source>
</evidence>